<keyword evidence="1" id="KW-0472">Membrane</keyword>
<reference evidence="2 3" key="1">
    <citation type="submission" date="2018-03" db="EMBL/GenBank/DDBJ databases">
        <title>Genomic Encyclopedia of Type Strains, Phase III (KMG-III): the genomes of soil and plant-associated and newly described type strains.</title>
        <authorList>
            <person name="Whitman W."/>
        </authorList>
    </citation>
    <scope>NUCLEOTIDE SEQUENCE [LARGE SCALE GENOMIC DNA]</scope>
    <source>
        <strain evidence="2 3">CGMCC 4.7067</strain>
    </source>
</reference>
<dbReference type="OrthoDB" id="5170180at2"/>
<sequence>MPRRRWPTEAELNKSLTLAAMWIRRHRMPGMQAWPVSAGGADPSLWGGTVDAVCAITALRRSGWFDVSVLDDVDLGAAKRWAMTQQNKNGSFRSGEFAFSGAEPTAWTLIALHQITPDEPSREVKAALAYLESCVDLNDGSVSSTPNGDLPRTMPTALTLWAFALWRHHDDLRSKIASYLLRCQDTSSHGWGVTSSARPNPATTAQVLVAFQAARVAEDDYRLAVEYLVDQQRESGRWPNSLDEWVAERLTNKCANSGTAWSLLALAKRRDHRSRTACLRAVNYLIAGDQTVSGPTADRGSWKLSDDGAQRHVWLTGQIVVALAAWRNALPPEGFHREGMRLTTWLLTAFDFLVSRAPLISTLGVLGAVVALTIDSTDAGLRYQLFGDGVTFRQSLLTSGLGTAMLGAITWLYRGARNWRARRRRD</sequence>
<feature type="transmembrane region" description="Helical" evidence="1">
    <location>
        <begin position="394"/>
        <end position="413"/>
    </location>
</feature>
<dbReference type="AlphaFoldDB" id="A0A2T0UVL1"/>
<evidence type="ECO:0000313" key="3">
    <source>
        <dbReference type="Proteomes" id="UP000238176"/>
    </source>
</evidence>
<organism evidence="2 3">
    <name type="scientific">Glycomyces artemisiae</name>
    <dbReference type="NCBI Taxonomy" id="1076443"/>
    <lineage>
        <taxon>Bacteria</taxon>
        <taxon>Bacillati</taxon>
        <taxon>Actinomycetota</taxon>
        <taxon>Actinomycetes</taxon>
        <taxon>Glycomycetales</taxon>
        <taxon>Glycomycetaceae</taxon>
        <taxon>Glycomyces</taxon>
    </lineage>
</organism>
<keyword evidence="1" id="KW-1133">Transmembrane helix</keyword>
<dbReference type="RefSeq" id="WP_146147935.1">
    <property type="nucleotide sequence ID" value="NZ_PVTJ01000001.1"/>
</dbReference>
<name>A0A2T0UVL1_9ACTN</name>
<keyword evidence="1" id="KW-0812">Transmembrane</keyword>
<comment type="caution">
    <text evidence="2">The sequence shown here is derived from an EMBL/GenBank/DDBJ whole genome shotgun (WGS) entry which is preliminary data.</text>
</comment>
<keyword evidence="3" id="KW-1185">Reference proteome</keyword>
<evidence type="ECO:0000313" key="2">
    <source>
        <dbReference type="EMBL" id="PRY61950.1"/>
    </source>
</evidence>
<proteinExistence type="predicted"/>
<dbReference type="SUPFAM" id="SSF81853">
    <property type="entry name" value="Family 10 polysaccharide lyase"/>
    <property type="match status" value="1"/>
</dbReference>
<dbReference type="InterPro" id="IPR008930">
    <property type="entry name" value="Terpenoid_cyclase/PrenylTrfase"/>
</dbReference>
<dbReference type="EMBL" id="PVTJ01000001">
    <property type="protein sequence ID" value="PRY61950.1"/>
    <property type="molecule type" value="Genomic_DNA"/>
</dbReference>
<dbReference type="SUPFAM" id="SSF48239">
    <property type="entry name" value="Terpenoid cyclases/Protein prenyltransferases"/>
    <property type="match status" value="1"/>
</dbReference>
<gene>
    <name evidence="2" type="ORF">B0I28_101274</name>
</gene>
<dbReference type="CDD" id="cd00688">
    <property type="entry name" value="ISOPREN_C2_like"/>
    <property type="match status" value="1"/>
</dbReference>
<dbReference type="Proteomes" id="UP000238176">
    <property type="component" value="Unassembled WGS sequence"/>
</dbReference>
<feature type="transmembrane region" description="Helical" evidence="1">
    <location>
        <begin position="345"/>
        <end position="374"/>
    </location>
</feature>
<evidence type="ECO:0000256" key="1">
    <source>
        <dbReference type="SAM" id="Phobius"/>
    </source>
</evidence>
<protein>
    <submittedName>
        <fullName evidence="2">Squalene-hopene cyclase-like protein</fullName>
    </submittedName>
</protein>
<dbReference type="Gene3D" id="1.50.10.20">
    <property type="match status" value="1"/>
</dbReference>
<accession>A0A2T0UVL1</accession>